<dbReference type="Proteomes" id="UP000306631">
    <property type="component" value="Unassembled WGS sequence"/>
</dbReference>
<dbReference type="AlphaFoldDB" id="A0A4S2D4J7"/>
<dbReference type="RefSeq" id="WP_136003920.1">
    <property type="nucleotide sequence ID" value="NZ_SRYW01000004.1"/>
</dbReference>
<name>A0A4S2D4J7_STEMA</name>
<evidence type="ECO:0000313" key="1">
    <source>
        <dbReference type="EMBL" id="TGY35254.1"/>
    </source>
</evidence>
<reference evidence="1 2" key="1">
    <citation type="submission" date="2019-04" db="EMBL/GenBank/DDBJ databases">
        <title>Microbes associate with the intestines of laboratory mice.</title>
        <authorList>
            <person name="Navarre W."/>
            <person name="Wong E."/>
            <person name="Huang K."/>
            <person name="Tropini C."/>
            <person name="Ng K."/>
            <person name="Yu B."/>
        </authorList>
    </citation>
    <scope>NUCLEOTIDE SEQUENCE [LARGE SCALE GENOMIC DNA]</scope>
    <source>
        <strain evidence="1 2">NM62_B4-13</strain>
    </source>
</reference>
<evidence type="ECO:0000313" key="2">
    <source>
        <dbReference type="Proteomes" id="UP000306631"/>
    </source>
</evidence>
<sequence>MQSQFFIYSISSVGQVGAWSRYVLPFATDEWCFAGESLYVRSGDYIHVLDDEMLGDEVLPSDIRPFDGMIQWAWLDFGQPGVTKSLYGFDVVGLGNVSVSFGYDQSNGGYFTDPYTVPADTVPGMVIPMPLSAPSLSVRLTYDGTQAWQWNAFTLYLQDLRGMS</sequence>
<comment type="caution">
    <text evidence="1">The sequence shown here is derived from an EMBL/GenBank/DDBJ whole genome shotgun (WGS) entry which is preliminary data.</text>
</comment>
<protein>
    <submittedName>
        <fullName evidence="1">Uncharacterized protein</fullName>
    </submittedName>
</protein>
<organism evidence="1 2">
    <name type="scientific">Stenotrophomonas maltophilia</name>
    <name type="common">Pseudomonas maltophilia</name>
    <name type="synonym">Xanthomonas maltophilia</name>
    <dbReference type="NCBI Taxonomy" id="40324"/>
    <lineage>
        <taxon>Bacteria</taxon>
        <taxon>Pseudomonadati</taxon>
        <taxon>Pseudomonadota</taxon>
        <taxon>Gammaproteobacteria</taxon>
        <taxon>Lysobacterales</taxon>
        <taxon>Lysobacteraceae</taxon>
        <taxon>Stenotrophomonas</taxon>
        <taxon>Stenotrophomonas maltophilia group</taxon>
    </lineage>
</organism>
<dbReference type="EMBL" id="SRYW01000004">
    <property type="protein sequence ID" value="TGY35254.1"/>
    <property type="molecule type" value="Genomic_DNA"/>
</dbReference>
<dbReference type="OrthoDB" id="6045654at2"/>
<gene>
    <name evidence="1" type="ORF">E5352_05915</name>
</gene>
<proteinExistence type="predicted"/>
<accession>A0A4S2D4J7</accession>